<dbReference type="GO" id="GO:0016301">
    <property type="term" value="F:kinase activity"/>
    <property type="evidence" value="ECO:0007669"/>
    <property type="project" value="UniProtKB-KW"/>
</dbReference>
<dbReference type="SUPFAM" id="SSF56112">
    <property type="entry name" value="Protein kinase-like (PK-like)"/>
    <property type="match status" value="1"/>
</dbReference>
<reference evidence="10" key="1">
    <citation type="submission" date="2022-10" db="EMBL/GenBank/DDBJ databases">
        <title>Whole-Genome Sequencing of Brachybacterium huguangmaarense BRM-3, Isolated from Betula schmidtii.</title>
        <authorList>
            <person name="Haam D."/>
        </authorList>
    </citation>
    <scope>NUCLEOTIDE SEQUENCE</scope>
    <source>
        <strain evidence="10">BRM-3</strain>
    </source>
</reference>
<evidence type="ECO:0000256" key="7">
    <source>
        <dbReference type="SAM" id="MobiDB-lite"/>
    </source>
</evidence>
<feature type="region of interest" description="Disordered" evidence="7">
    <location>
        <begin position="272"/>
        <end position="441"/>
    </location>
</feature>
<keyword evidence="5 10" id="KW-0418">Kinase</keyword>
<evidence type="ECO:0000256" key="4">
    <source>
        <dbReference type="ARBA" id="ARBA00022741"/>
    </source>
</evidence>
<gene>
    <name evidence="10" type="ORF">BRM3_02895</name>
</gene>
<keyword evidence="11" id="KW-1185">Reference proteome</keyword>
<feature type="domain" description="Protein kinase" evidence="9">
    <location>
        <begin position="9"/>
        <end position="257"/>
    </location>
</feature>
<dbReference type="InterPro" id="IPR000719">
    <property type="entry name" value="Prot_kinase_dom"/>
</dbReference>
<keyword evidence="8" id="KW-1133">Transmembrane helix</keyword>
<dbReference type="EMBL" id="CP107020">
    <property type="protein sequence ID" value="UYG17397.1"/>
    <property type="molecule type" value="Genomic_DNA"/>
</dbReference>
<feature type="compositionally biased region" description="Gly residues" evidence="7">
    <location>
        <begin position="422"/>
        <end position="439"/>
    </location>
</feature>
<dbReference type="RefSeq" id="WP_263594606.1">
    <property type="nucleotide sequence ID" value="NZ_CP107020.1"/>
</dbReference>
<keyword evidence="2" id="KW-0723">Serine/threonine-protein kinase</keyword>
<sequence>MADVIVGRFALIDLIAKGGSGSVWRAWDAKAQRLCAAKVLRQRDSADLMRFVREKGVAFDHPHLLAPYGWGAEDEHVVIAMPLVSGGTLESIVRSHGPVAEPTAVVILDQLLDGLSLVHAQGWIHRDVKPANLMFEATGRRRPHTRLADFGIAVHETDVRFTHVGMINGTPGYMAPELFDLAEPEPSHDIYAAGVVALMALNGPLALHDGPFRPAELDGYLRGASPKLAAVLRRMVAPRSADRFQDAASVRAALPRVPASFPLTFADGSDFRADDTLDPLPPDAPGAVRSPSMPAPGTPGPAEAARRGELPGRSGGPARSAPLAVGAMASAGQPPRADPAAFAAQPARSGQPAPGSGRPASFAPASRGGQAGMVEPARPQQSVPAGAPARAAAPAAVMPRSAPSPGGFPSPSPQTGPRSTGGPSGQRGAPTGGGIGRAIGGVLPRNSRRRTIVAAVIGLVVAVLAGIALAAILLFVFSDRGTPSADPTSSAPESTGPAIAQVAEGQACTEAELGVVATLPDGSYISCTRQDDGSYAYA</sequence>
<evidence type="ECO:0000256" key="8">
    <source>
        <dbReference type="SAM" id="Phobius"/>
    </source>
</evidence>
<keyword evidence="8" id="KW-0812">Transmembrane</keyword>
<proteinExistence type="predicted"/>
<dbReference type="Gene3D" id="1.10.510.10">
    <property type="entry name" value="Transferase(Phosphotransferase) domain 1"/>
    <property type="match status" value="1"/>
</dbReference>
<keyword evidence="4" id="KW-0547">Nucleotide-binding</keyword>
<feature type="transmembrane region" description="Helical" evidence="8">
    <location>
        <begin position="452"/>
        <end position="477"/>
    </location>
</feature>
<dbReference type="Proteomes" id="UP001164305">
    <property type="component" value="Chromosome"/>
</dbReference>
<keyword evidence="6" id="KW-0067">ATP-binding</keyword>
<dbReference type="PROSITE" id="PS50011">
    <property type="entry name" value="PROTEIN_KINASE_DOM"/>
    <property type="match status" value="1"/>
</dbReference>
<dbReference type="PANTHER" id="PTHR43289">
    <property type="entry name" value="MITOGEN-ACTIVATED PROTEIN KINASE KINASE KINASE 20-RELATED"/>
    <property type="match status" value="1"/>
</dbReference>
<dbReference type="PANTHER" id="PTHR43289:SF6">
    <property type="entry name" value="SERINE_THREONINE-PROTEIN KINASE NEKL-3"/>
    <property type="match status" value="1"/>
</dbReference>
<feature type="compositionally biased region" description="Low complexity" evidence="7">
    <location>
        <begin position="383"/>
        <end position="405"/>
    </location>
</feature>
<evidence type="ECO:0000313" key="11">
    <source>
        <dbReference type="Proteomes" id="UP001164305"/>
    </source>
</evidence>
<evidence type="ECO:0000256" key="2">
    <source>
        <dbReference type="ARBA" id="ARBA00022527"/>
    </source>
</evidence>
<dbReference type="SMART" id="SM00220">
    <property type="entry name" value="S_TKc"/>
    <property type="match status" value="1"/>
</dbReference>
<dbReference type="CDD" id="cd14014">
    <property type="entry name" value="STKc_PknB_like"/>
    <property type="match status" value="1"/>
</dbReference>
<evidence type="ECO:0000256" key="6">
    <source>
        <dbReference type="ARBA" id="ARBA00022840"/>
    </source>
</evidence>
<feature type="compositionally biased region" description="Low complexity" evidence="7">
    <location>
        <begin position="333"/>
        <end position="348"/>
    </location>
</feature>
<organism evidence="10 11">
    <name type="scientific">Brachybacterium huguangmaarense</name>
    <dbReference type="NCBI Taxonomy" id="1652028"/>
    <lineage>
        <taxon>Bacteria</taxon>
        <taxon>Bacillati</taxon>
        <taxon>Actinomycetota</taxon>
        <taxon>Actinomycetes</taxon>
        <taxon>Micrococcales</taxon>
        <taxon>Dermabacteraceae</taxon>
        <taxon>Brachybacterium</taxon>
    </lineage>
</organism>
<name>A0ABY6G2Q4_9MICO</name>
<dbReference type="Pfam" id="PF00069">
    <property type="entry name" value="Pkinase"/>
    <property type="match status" value="1"/>
</dbReference>
<protein>
    <recommendedName>
        <fullName evidence="1">non-specific serine/threonine protein kinase</fullName>
        <ecNumber evidence="1">2.7.11.1</ecNumber>
    </recommendedName>
</protein>
<evidence type="ECO:0000256" key="3">
    <source>
        <dbReference type="ARBA" id="ARBA00022679"/>
    </source>
</evidence>
<dbReference type="InterPro" id="IPR011009">
    <property type="entry name" value="Kinase-like_dom_sf"/>
</dbReference>
<keyword evidence="3" id="KW-0808">Transferase</keyword>
<evidence type="ECO:0000256" key="1">
    <source>
        <dbReference type="ARBA" id="ARBA00012513"/>
    </source>
</evidence>
<accession>A0ABY6G2Q4</accession>
<keyword evidence="8" id="KW-0472">Membrane</keyword>
<evidence type="ECO:0000259" key="9">
    <source>
        <dbReference type="PROSITE" id="PS50011"/>
    </source>
</evidence>
<evidence type="ECO:0000256" key="5">
    <source>
        <dbReference type="ARBA" id="ARBA00022777"/>
    </source>
</evidence>
<evidence type="ECO:0000313" key="10">
    <source>
        <dbReference type="EMBL" id="UYG17397.1"/>
    </source>
</evidence>
<dbReference type="EC" id="2.7.11.1" evidence="1"/>